<evidence type="ECO:0000313" key="4">
    <source>
        <dbReference type="Proteomes" id="UP000529637"/>
    </source>
</evidence>
<feature type="chain" id="PRO_5031470527" evidence="1">
    <location>
        <begin position="28"/>
        <end position="415"/>
    </location>
</feature>
<dbReference type="PANTHER" id="PTHR43031:SF1">
    <property type="entry name" value="PYRIDINE NUCLEOTIDE-DISULPHIDE OXIDOREDUCTASE"/>
    <property type="match status" value="1"/>
</dbReference>
<dbReference type="RefSeq" id="WP_176070006.1">
    <property type="nucleotide sequence ID" value="NZ_JABWMJ010000007.1"/>
</dbReference>
<reference evidence="3 4" key="1">
    <citation type="submission" date="2020-06" db="EMBL/GenBank/DDBJ databases">
        <title>Schlegella sp. ID0723 isolated from air conditioner.</title>
        <authorList>
            <person name="Kim D.Y."/>
            <person name="Kim D.-U."/>
        </authorList>
    </citation>
    <scope>NUCLEOTIDE SEQUENCE [LARGE SCALE GENOMIC DNA]</scope>
    <source>
        <strain evidence="3 4">ID0723</strain>
    </source>
</reference>
<dbReference type="Pfam" id="PF00581">
    <property type="entry name" value="Rhodanese"/>
    <property type="match status" value="1"/>
</dbReference>
<name>A0A7Y6NPX9_9BURK</name>
<dbReference type="SUPFAM" id="SSF53850">
    <property type="entry name" value="Periplasmic binding protein-like II"/>
    <property type="match status" value="1"/>
</dbReference>
<feature type="signal peptide" evidence="1">
    <location>
        <begin position="1"/>
        <end position="27"/>
    </location>
</feature>
<dbReference type="AlphaFoldDB" id="A0A7Y6NPX9"/>
<dbReference type="EMBL" id="JABWMJ010000007">
    <property type="protein sequence ID" value="NUZ07149.1"/>
    <property type="molecule type" value="Genomic_DNA"/>
</dbReference>
<dbReference type="InterPro" id="IPR050229">
    <property type="entry name" value="GlpE_sulfurtransferase"/>
</dbReference>
<comment type="caution">
    <text evidence="3">The sequence shown here is derived from an EMBL/GenBank/DDBJ whole genome shotgun (WGS) entry which is preliminary data.</text>
</comment>
<accession>A0A7Y6NPX9</accession>
<dbReference type="Pfam" id="PF12974">
    <property type="entry name" value="Phosphonate-bd"/>
    <property type="match status" value="1"/>
</dbReference>
<dbReference type="InterPro" id="IPR001307">
    <property type="entry name" value="Thiosulphate_STrfase_CS"/>
</dbReference>
<dbReference type="Gene3D" id="3.40.250.10">
    <property type="entry name" value="Rhodanese-like domain"/>
    <property type="match status" value="1"/>
</dbReference>
<dbReference type="GO" id="GO:0004792">
    <property type="term" value="F:thiosulfate-cyanide sulfurtransferase activity"/>
    <property type="evidence" value="ECO:0007669"/>
    <property type="project" value="InterPro"/>
</dbReference>
<dbReference type="PANTHER" id="PTHR43031">
    <property type="entry name" value="FAD-DEPENDENT OXIDOREDUCTASE"/>
    <property type="match status" value="1"/>
</dbReference>
<evidence type="ECO:0000259" key="2">
    <source>
        <dbReference type="PROSITE" id="PS50206"/>
    </source>
</evidence>
<dbReference type="PROSITE" id="PS50206">
    <property type="entry name" value="RHODANESE_3"/>
    <property type="match status" value="1"/>
</dbReference>
<proteinExistence type="predicted"/>
<feature type="domain" description="Rhodanese" evidence="2">
    <location>
        <begin position="288"/>
        <end position="391"/>
    </location>
</feature>
<dbReference type="InterPro" id="IPR036873">
    <property type="entry name" value="Rhodanese-like_dom_sf"/>
</dbReference>
<gene>
    <name evidence="3" type="ORF">HQN59_15405</name>
</gene>
<dbReference type="SUPFAM" id="SSF52821">
    <property type="entry name" value="Rhodanese/Cell cycle control phosphatase"/>
    <property type="match status" value="1"/>
</dbReference>
<dbReference type="InterPro" id="IPR001763">
    <property type="entry name" value="Rhodanese-like_dom"/>
</dbReference>
<evidence type="ECO:0000313" key="3">
    <source>
        <dbReference type="EMBL" id="NUZ07149.1"/>
    </source>
</evidence>
<protein>
    <submittedName>
        <fullName evidence="3">PhnD/SsuA/transferrin family substrate-binding protein</fullName>
    </submittedName>
</protein>
<dbReference type="Gene3D" id="3.40.190.10">
    <property type="entry name" value="Periplasmic binding protein-like II"/>
    <property type="match status" value="2"/>
</dbReference>
<keyword evidence="4" id="KW-1185">Reference proteome</keyword>
<organism evidence="3 4">
    <name type="scientific">Piscinibacter koreensis</name>
    <dbReference type="NCBI Taxonomy" id="2742824"/>
    <lineage>
        <taxon>Bacteria</taxon>
        <taxon>Pseudomonadati</taxon>
        <taxon>Pseudomonadota</taxon>
        <taxon>Betaproteobacteria</taxon>
        <taxon>Burkholderiales</taxon>
        <taxon>Sphaerotilaceae</taxon>
        <taxon>Piscinibacter</taxon>
    </lineage>
</organism>
<dbReference type="CDD" id="cd00158">
    <property type="entry name" value="RHOD"/>
    <property type="match status" value="1"/>
</dbReference>
<dbReference type="PROSITE" id="PS00380">
    <property type="entry name" value="RHODANESE_1"/>
    <property type="match status" value="1"/>
</dbReference>
<evidence type="ECO:0000256" key="1">
    <source>
        <dbReference type="SAM" id="SignalP"/>
    </source>
</evidence>
<keyword evidence="1" id="KW-0732">Signal</keyword>
<dbReference type="SMART" id="SM00450">
    <property type="entry name" value="RHOD"/>
    <property type="match status" value="1"/>
</dbReference>
<dbReference type="Proteomes" id="UP000529637">
    <property type="component" value="Unassembled WGS sequence"/>
</dbReference>
<sequence length="415" mass="44013">MPAISSRLLRGVAFASALLALPAVTFADVRVLLGVDPADSTGNVLLSASLAPSQSLGRALGSATTITQTSTMADVLRATRTVENEIIIAPAHATASATLHQYRLLATSGREQTYVLVARTDIGGMDKLAGKRIYLPQQDSLRSYVAKGLLTDSGVKLAGFSKVIYGNTSGGGLVALSFDMADVTVADETQAKQWLAENPGKARILKTTRPVPGGMSLVVRKDFCEQHCARLAAWINSPDGAITGVGRFKLASADTARQFTYVASLGITTPEALKGAQRVSAEQVAELARSNVVIVDTRTTKEFENEHVPGAISVPYVEKSLKEIDFDASKDDFSALAKLAKDKPTLFLCNGPECWKSYKASKAAVAAGFTRVYWFRGGMPEWREKHMPVEGLAAAAMALAPAAKAPAKTVVVASR</sequence>